<keyword evidence="5" id="KW-1185">Reference proteome</keyword>
<evidence type="ECO:0000313" key="4">
    <source>
        <dbReference type="EMBL" id="KAF2399239.1"/>
    </source>
</evidence>
<comment type="similarity">
    <text evidence="1">Belongs to the DNA mismatch repair MutL/HexB family.</text>
</comment>
<protein>
    <recommendedName>
        <fullName evidence="3">MutL C-terminal dimerisation domain-containing protein</fullName>
    </recommendedName>
</protein>
<dbReference type="GO" id="GO:0006298">
    <property type="term" value="P:mismatch repair"/>
    <property type="evidence" value="ECO:0007669"/>
    <property type="project" value="InterPro"/>
</dbReference>
<dbReference type="Gene3D" id="3.30.565.10">
    <property type="entry name" value="Histidine kinase-like ATPase, C-terminal domain"/>
    <property type="match status" value="1"/>
</dbReference>
<feature type="domain" description="MutL C-terminal dimerisation" evidence="3">
    <location>
        <begin position="619"/>
        <end position="812"/>
    </location>
</feature>
<dbReference type="GO" id="GO:0140664">
    <property type="term" value="F:ATP-dependent DNA damage sensor activity"/>
    <property type="evidence" value="ECO:0007669"/>
    <property type="project" value="InterPro"/>
</dbReference>
<dbReference type="Proteomes" id="UP000799640">
    <property type="component" value="Unassembled WGS sequence"/>
</dbReference>
<evidence type="ECO:0000313" key="5">
    <source>
        <dbReference type="Proteomes" id="UP000799640"/>
    </source>
</evidence>
<dbReference type="Gene3D" id="3.30.1540.20">
    <property type="entry name" value="MutL, C-terminal domain, dimerisation subdomain"/>
    <property type="match status" value="1"/>
</dbReference>
<proteinExistence type="inferred from homology"/>
<dbReference type="SUPFAM" id="SSF118116">
    <property type="entry name" value="DNA mismatch repair protein MutL"/>
    <property type="match status" value="1"/>
</dbReference>
<feature type="compositionally biased region" description="Basic and acidic residues" evidence="2">
    <location>
        <begin position="342"/>
        <end position="351"/>
    </location>
</feature>
<dbReference type="AlphaFoldDB" id="A0A6G1HTS9"/>
<feature type="region of interest" description="Disordered" evidence="2">
    <location>
        <begin position="567"/>
        <end position="591"/>
    </location>
</feature>
<feature type="compositionally biased region" description="Basic and acidic residues" evidence="2">
    <location>
        <begin position="423"/>
        <end position="432"/>
    </location>
</feature>
<feature type="region of interest" description="Disordered" evidence="2">
    <location>
        <begin position="318"/>
        <end position="390"/>
    </location>
</feature>
<dbReference type="InterPro" id="IPR036890">
    <property type="entry name" value="HATPase_C_sf"/>
</dbReference>
<feature type="region of interest" description="Disordered" evidence="2">
    <location>
        <begin position="451"/>
        <end position="490"/>
    </location>
</feature>
<dbReference type="PANTHER" id="PTHR10073:SF47">
    <property type="entry name" value="DNA MISMATCH REPAIR PROTEIN MLH3"/>
    <property type="match status" value="1"/>
</dbReference>
<feature type="compositionally biased region" description="Polar residues" evidence="2">
    <location>
        <begin position="567"/>
        <end position="577"/>
    </location>
</feature>
<name>A0A6G1HTS9_9PEZI</name>
<dbReference type="GO" id="GO:0032300">
    <property type="term" value="C:mismatch repair complex"/>
    <property type="evidence" value="ECO:0007669"/>
    <property type="project" value="InterPro"/>
</dbReference>
<dbReference type="InterPro" id="IPR042120">
    <property type="entry name" value="MutL_C_dimsub"/>
</dbReference>
<dbReference type="InterPro" id="IPR014790">
    <property type="entry name" value="MutL_C"/>
</dbReference>
<dbReference type="PANTHER" id="PTHR10073">
    <property type="entry name" value="DNA MISMATCH REPAIR PROTEIN MLH, PMS, MUTL"/>
    <property type="match status" value="1"/>
</dbReference>
<dbReference type="EMBL" id="ML996698">
    <property type="protein sequence ID" value="KAF2399239.1"/>
    <property type="molecule type" value="Genomic_DNA"/>
</dbReference>
<dbReference type="InterPro" id="IPR038973">
    <property type="entry name" value="MutL/Mlh/Pms-like"/>
</dbReference>
<feature type="region of interest" description="Disordered" evidence="2">
    <location>
        <begin position="410"/>
        <end position="432"/>
    </location>
</feature>
<feature type="compositionally biased region" description="Polar residues" evidence="2">
    <location>
        <begin position="373"/>
        <end position="388"/>
    </location>
</feature>
<dbReference type="GO" id="GO:0005524">
    <property type="term" value="F:ATP binding"/>
    <property type="evidence" value="ECO:0007669"/>
    <property type="project" value="InterPro"/>
</dbReference>
<accession>A0A6G1HTS9</accession>
<reference evidence="4" key="1">
    <citation type="journal article" date="2020" name="Stud. Mycol.">
        <title>101 Dothideomycetes genomes: a test case for predicting lifestyles and emergence of pathogens.</title>
        <authorList>
            <person name="Haridas S."/>
            <person name="Albert R."/>
            <person name="Binder M."/>
            <person name="Bloem J."/>
            <person name="Labutti K."/>
            <person name="Salamov A."/>
            <person name="Andreopoulos B."/>
            <person name="Baker S."/>
            <person name="Barry K."/>
            <person name="Bills G."/>
            <person name="Bluhm B."/>
            <person name="Cannon C."/>
            <person name="Castanera R."/>
            <person name="Culley D."/>
            <person name="Daum C."/>
            <person name="Ezra D."/>
            <person name="Gonzalez J."/>
            <person name="Henrissat B."/>
            <person name="Kuo A."/>
            <person name="Liang C."/>
            <person name="Lipzen A."/>
            <person name="Lutzoni F."/>
            <person name="Magnuson J."/>
            <person name="Mondo S."/>
            <person name="Nolan M."/>
            <person name="Ohm R."/>
            <person name="Pangilinan J."/>
            <person name="Park H.-J."/>
            <person name="Ramirez L."/>
            <person name="Alfaro M."/>
            <person name="Sun H."/>
            <person name="Tritt A."/>
            <person name="Yoshinaga Y."/>
            <person name="Zwiers L.-H."/>
            <person name="Turgeon B."/>
            <person name="Goodwin S."/>
            <person name="Spatafora J."/>
            <person name="Crous P."/>
            <person name="Grigoriev I."/>
        </authorList>
    </citation>
    <scope>NUCLEOTIDE SEQUENCE</scope>
    <source>
        <strain evidence="4">CBS 262.69</strain>
    </source>
</reference>
<gene>
    <name evidence="4" type="ORF">EJ06DRAFT_77932</name>
</gene>
<sequence length="853" mass="92621">MGEADSSVDTSKLNVVGAYGRNGAFLASLASLSLLTITSHHQAHRSTHSITFQKSSVVARLSPAPASYGIVHSHGTKVAVRDLFGNMPVRVKQRAMSLEDRGEYDRCWESLKRRLAALFLAYGSSVALKLSDVNQLRSCTISELRRGDRPGLSQLSSNRSMLHVLSRFGLVPPGNASWVPTSASSKSISIKGSICLQPAPSKTVQFISLAHRPLLKDSGPNELYDHINALFKRSSFGVIDGPGDGDEEVKERTLKAREKRALQKGVDRWPMFHLRIVLKDDKPNSTTDEVFRSGRLAAVTNVLDTLVNAWLQAHHFRSQPAETAEPDETKKSNISSYLGKRKATDNGERGSRSGTPARSDRSTRKKAKPSAISARSQIRPTTAPSFSDFTRVKSSDRSIFEFSKLRIKGSSRPLSAPSYPAKEPLDTRETEAGGVDDHRSLQLPASAHPSAFGRGSCCHPEEASQDAELVPPNAEQAPQDAEQVPEHPHQTDNIIKWTDPITDRSHKVNARTGAAILPTTSSSTNTVNTYHPNLLRSIRLPSQTSPTKPTPFLDTILSKWANPTFASTSRPIPQSSIRIPHAPGPFTSTPNTDMATTFTEASLLRPNKLTKPALTSATVIAQVDRKFILLKLPSSSATGTSTLVMLDQHAASERVGVEALLASLCTPPKGPVLRSALGHVVGVDAVLVAPPLVFQVPANEAGLFTRYAGVFARWGILYDVQAGSGEVRLSVTALPPVIAERLRLEPRVLIELLRKEAWGMSEGGVRWSQATAEVEVSEEGGWLGKIGACPAGILDLVNSRACRSAVMFNDELSMTECKRLVGELAGTAFPFQCAHGRPSMGSFIEAWRKWKKE</sequence>
<organism evidence="4 5">
    <name type="scientific">Trichodelitschia bisporula</name>
    <dbReference type="NCBI Taxonomy" id="703511"/>
    <lineage>
        <taxon>Eukaryota</taxon>
        <taxon>Fungi</taxon>
        <taxon>Dikarya</taxon>
        <taxon>Ascomycota</taxon>
        <taxon>Pezizomycotina</taxon>
        <taxon>Dothideomycetes</taxon>
        <taxon>Dothideomycetes incertae sedis</taxon>
        <taxon>Phaeotrichales</taxon>
        <taxon>Phaeotrichaceae</taxon>
        <taxon>Trichodelitschia</taxon>
    </lineage>
</organism>
<evidence type="ECO:0000256" key="2">
    <source>
        <dbReference type="SAM" id="MobiDB-lite"/>
    </source>
</evidence>
<dbReference type="OrthoDB" id="429932at2759"/>
<evidence type="ECO:0000259" key="3">
    <source>
        <dbReference type="SMART" id="SM00853"/>
    </source>
</evidence>
<dbReference type="SMART" id="SM00853">
    <property type="entry name" value="MutL_C"/>
    <property type="match status" value="1"/>
</dbReference>
<dbReference type="InterPro" id="IPR037198">
    <property type="entry name" value="MutL_C_sf"/>
</dbReference>
<dbReference type="GO" id="GO:0016887">
    <property type="term" value="F:ATP hydrolysis activity"/>
    <property type="evidence" value="ECO:0007669"/>
    <property type="project" value="InterPro"/>
</dbReference>
<evidence type="ECO:0000256" key="1">
    <source>
        <dbReference type="ARBA" id="ARBA00006082"/>
    </source>
</evidence>